<dbReference type="InterPro" id="IPR000683">
    <property type="entry name" value="Gfo/Idh/MocA-like_OxRdtase_N"/>
</dbReference>
<evidence type="ECO:0000259" key="4">
    <source>
        <dbReference type="Pfam" id="PF22725"/>
    </source>
</evidence>
<dbReference type="Pfam" id="PF22725">
    <property type="entry name" value="GFO_IDH_MocA_C3"/>
    <property type="match status" value="1"/>
</dbReference>
<comment type="similarity">
    <text evidence="1">Belongs to the Gfo/Idh/MocA family.</text>
</comment>
<keyword evidence="6" id="KW-1185">Reference proteome</keyword>
<dbReference type="RefSeq" id="WP_158425519.1">
    <property type="nucleotide sequence ID" value="NZ_JAOQJQ010000004.1"/>
</dbReference>
<dbReference type="PANTHER" id="PTHR22604">
    <property type="entry name" value="OXIDOREDUCTASES"/>
    <property type="match status" value="1"/>
</dbReference>
<name>A0ABT2TKS0_9FIRM</name>
<protein>
    <submittedName>
        <fullName evidence="5">Gfo/Idh/MocA family oxidoreductase</fullName>
    </submittedName>
</protein>
<dbReference type="SUPFAM" id="SSF55347">
    <property type="entry name" value="Glyceraldehyde-3-phosphate dehydrogenase-like, C-terminal domain"/>
    <property type="match status" value="1"/>
</dbReference>
<dbReference type="InterPro" id="IPR050984">
    <property type="entry name" value="Gfo/Idh/MocA_domain"/>
</dbReference>
<dbReference type="Proteomes" id="UP001652442">
    <property type="component" value="Unassembled WGS sequence"/>
</dbReference>
<organism evidence="5 6">
    <name type="scientific">Brotonthovivens ammoniilytica</name>
    <dbReference type="NCBI Taxonomy" id="2981725"/>
    <lineage>
        <taxon>Bacteria</taxon>
        <taxon>Bacillati</taxon>
        <taxon>Bacillota</taxon>
        <taxon>Clostridia</taxon>
        <taxon>Lachnospirales</taxon>
        <taxon>Lachnospiraceae</taxon>
        <taxon>Brotonthovivens</taxon>
    </lineage>
</organism>
<evidence type="ECO:0000256" key="1">
    <source>
        <dbReference type="ARBA" id="ARBA00010928"/>
    </source>
</evidence>
<gene>
    <name evidence="5" type="ORF">OCV88_10785</name>
</gene>
<evidence type="ECO:0000313" key="6">
    <source>
        <dbReference type="Proteomes" id="UP001652442"/>
    </source>
</evidence>
<dbReference type="Pfam" id="PF01408">
    <property type="entry name" value="GFO_IDH_MocA"/>
    <property type="match status" value="1"/>
</dbReference>
<dbReference type="InterPro" id="IPR055170">
    <property type="entry name" value="GFO_IDH_MocA-like_dom"/>
</dbReference>
<comment type="caution">
    <text evidence="5">The sequence shown here is derived from an EMBL/GenBank/DDBJ whole genome shotgun (WGS) entry which is preliminary data.</text>
</comment>
<keyword evidence="2" id="KW-0560">Oxidoreductase</keyword>
<evidence type="ECO:0000256" key="2">
    <source>
        <dbReference type="ARBA" id="ARBA00023002"/>
    </source>
</evidence>
<feature type="domain" description="Gfo/Idh/MocA-like oxidoreductase N-terminal" evidence="3">
    <location>
        <begin position="5"/>
        <end position="119"/>
    </location>
</feature>
<proteinExistence type="inferred from homology"/>
<dbReference type="SUPFAM" id="SSF51735">
    <property type="entry name" value="NAD(P)-binding Rossmann-fold domains"/>
    <property type="match status" value="1"/>
</dbReference>
<reference evidence="5 6" key="1">
    <citation type="journal article" date="2021" name="ISME Commun">
        <title>Automated analysis of genomic sequences facilitates high-throughput and comprehensive description of bacteria.</title>
        <authorList>
            <person name="Hitch T.C.A."/>
        </authorList>
    </citation>
    <scope>NUCLEOTIDE SEQUENCE [LARGE SCALE GENOMIC DNA]</scope>
    <source>
        <strain evidence="5 6">Sanger_109</strain>
    </source>
</reference>
<evidence type="ECO:0000259" key="3">
    <source>
        <dbReference type="Pfam" id="PF01408"/>
    </source>
</evidence>
<feature type="domain" description="GFO/IDH/MocA-like oxidoreductase" evidence="4">
    <location>
        <begin position="130"/>
        <end position="236"/>
    </location>
</feature>
<dbReference type="InterPro" id="IPR036291">
    <property type="entry name" value="NAD(P)-bd_dom_sf"/>
</dbReference>
<accession>A0ABT2TKS0</accession>
<evidence type="ECO:0000313" key="5">
    <source>
        <dbReference type="EMBL" id="MCU6762814.1"/>
    </source>
</evidence>
<sequence length="324" mass="36851">MKEYRWAVIGCGVIAKEMAESMNKLGRSFYGVWNRTFEKAEAFAKEYQIPHVYKNVRELIEDTSIDIIYIATPHNLHYPFLIKALNAGRHVLCEKAITLNSSELKEAVMLSQERNVILAEAMTLYHLPLYKKLHQLLQEQTLGSLRFIQMNFGSYKVYDMTNRFFCRELAGGALLDIGVYALSFIRWFLSAAPDQITSQVKLAPTGVDEQAGILLTNPAGEMASVSMTLHAKQPKRGMAAFDKGYLEIYNYPRACQAVITYTEDGHQEIIDLGNSEDSLIYEIQDMETAVSGGENLMHLDYTTDVMDIMTKLRKDWGIVYPEEE</sequence>
<dbReference type="Gene3D" id="3.40.50.720">
    <property type="entry name" value="NAD(P)-binding Rossmann-like Domain"/>
    <property type="match status" value="1"/>
</dbReference>
<dbReference type="EMBL" id="JAOQJQ010000004">
    <property type="protein sequence ID" value="MCU6762814.1"/>
    <property type="molecule type" value="Genomic_DNA"/>
</dbReference>
<dbReference type="Gene3D" id="3.30.360.10">
    <property type="entry name" value="Dihydrodipicolinate Reductase, domain 2"/>
    <property type="match status" value="1"/>
</dbReference>
<dbReference type="PANTHER" id="PTHR22604:SF105">
    <property type="entry name" value="TRANS-1,2-DIHYDROBENZENE-1,2-DIOL DEHYDROGENASE"/>
    <property type="match status" value="1"/>
</dbReference>